<name>A0A1I8APG1_9BILA</name>
<feature type="compositionally biased region" description="Low complexity" evidence="1">
    <location>
        <begin position="28"/>
        <end position="43"/>
    </location>
</feature>
<dbReference type="AlphaFoldDB" id="A0A1I8APG1"/>
<evidence type="ECO:0000313" key="3">
    <source>
        <dbReference type="WBParaSite" id="L893_g787.t1"/>
    </source>
</evidence>
<dbReference type="Proteomes" id="UP000095287">
    <property type="component" value="Unplaced"/>
</dbReference>
<evidence type="ECO:0000256" key="1">
    <source>
        <dbReference type="SAM" id="MobiDB-lite"/>
    </source>
</evidence>
<evidence type="ECO:0000313" key="2">
    <source>
        <dbReference type="Proteomes" id="UP000095287"/>
    </source>
</evidence>
<reference evidence="3" key="1">
    <citation type="submission" date="2016-11" db="UniProtKB">
        <authorList>
            <consortium name="WormBaseParasite"/>
        </authorList>
    </citation>
    <scope>IDENTIFICATION</scope>
</reference>
<accession>A0A1I8APG1</accession>
<dbReference type="WBParaSite" id="L893_g787.t1">
    <property type="protein sequence ID" value="L893_g787.t1"/>
    <property type="gene ID" value="L893_g787"/>
</dbReference>
<protein>
    <submittedName>
        <fullName evidence="3">MYND-type domain-containing protein</fullName>
    </submittedName>
</protein>
<proteinExistence type="predicted"/>
<feature type="region of interest" description="Disordered" evidence="1">
    <location>
        <begin position="1"/>
        <end position="63"/>
    </location>
</feature>
<keyword evidence="2" id="KW-1185">Reference proteome</keyword>
<sequence length="427" mass="47508">MAVYWHAPVTERKKSAAEAPPPPNGSVPAEAEAPPPESSESSEGTNTDGSATEVVKKEKRARIEESYPKDVQLIGPATFTIEGVTHYMPRFRFVQGDPDSDRMTKEELSDMSMAMTNVGARELDRPPVFKRINFGYRRCSKEERATPPVSKDGRRYCGDCGSEVRPQACGRYEHRWRCVGKQHRKWFDVVKPGEVERLKPSLASSRAKQAKEARLKSLNRPGDAPLERALRQIPYGGQLEEAPQFAPADNIPSQTEVEPEAVHTNLIDQSHPFFETGPIPMFDAGTVPIFHPGAIPMFDVRPPPPVKKYVPTAQGTFSNLAENNHWWQEHEPHTLPPYRQFTGSSTDLAALFHLVGDSMQKVGELHKQDAEKVTTSASLDVLMDSLFASIGPIITTGVSMIPGVKIDARMKSKTWNEALERIPLPPR</sequence>
<organism evidence="2 3">
    <name type="scientific">Steinernema glaseri</name>
    <dbReference type="NCBI Taxonomy" id="37863"/>
    <lineage>
        <taxon>Eukaryota</taxon>
        <taxon>Metazoa</taxon>
        <taxon>Ecdysozoa</taxon>
        <taxon>Nematoda</taxon>
        <taxon>Chromadorea</taxon>
        <taxon>Rhabditida</taxon>
        <taxon>Tylenchina</taxon>
        <taxon>Panagrolaimomorpha</taxon>
        <taxon>Strongyloidoidea</taxon>
        <taxon>Steinernematidae</taxon>
        <taxon>Steinernema</taxon>
    </lineage>
</organism>